<feature type="signal peptide" evidence="15">
    <location>
        <begin position="1"/>
        <end position="18"/>
    </location>
</feature>
<dbReference type="SMART" id="SM00741">
    <property type="entry name" value="SapB"/>
    <property type="match status" value="1"/>
</dbReference>
<dbReference type="Gene3D" id="3.60.21.10">
    <property type="match status" value="1"/>
</dbReference>
<keyword evidence="8 14" id="KW-1015">Disulfide bond</keyword>
<dbReference type="GO" id="GO:0016798">
    <property type="term" value="F:hydrolase activity, acting on glycosyl bonds"/>
    <property type="evidence" value="ECO:0007669"/>
    <property type="project" value="UniProtKB-KW"/>
</dbReference>
<keyword evidence="18" id="KW-1185">Reference proteome</keyword>
<gene>
    <name evidence="17" type="ORF">CAUJ_LOCUS1493</name>
</gene>
<dbReference type="PANTHER" id="PTHR10340:SF31">
    <property type="entry name" value="SPHINGOMYELIN PHOSPHODIESTERASE ASM-3-RELATED"/>
    <property type="match status" value="1"/>
</dbReference>
<comment type="function">
    <text evidence="12">Converts sphingomyelin to ceramide.</text>
</comment>
<evidence type="ECO:0000256" key="2">
    <source>
        <dbReference type="ARBA" id="ARBA00008234"/>
    </source>
</evidence>
<keyword evidence="10 12" id="KW-0326">Glycosidase</keyword>
<feature type="disulfide bond" evidence="14">
    <location>
        <begin position="53"/>
        <end position="64"/>
    </location>
</feature>
<keyword evidence="6 12" id="KW-0378">Hydrolase</keyword>
<evidence type="ECO:0000313" key="18">
    <source>
        <dbReference type="Proteomes" id="UP000835052"/>
    </source>
</evidence>
<evidence type="ECO:0000313" key="17">
    <source>
        <dbReference type="EMBL" id="CAD6185574.1"/>
    </source>
</evidence>
<feature type="binding site" evidence="13">
    <location>
        <position position="215"/>
    </location>
    <ligand>
        <name>Zn(2+)</name>
        <dbReference type="ChEBI" id="CHEBI:29105"/>
        <label>2</label>
    </ligand>
</feature>
<feature type="disulfide bond" evidence="14">
    <location>
        <begin position="528"/>
        <end position="532"/>
    </location>
</feature>
<feature type="binding site" evidence="13">
    <location>
        <position position="140"/>
    </location>
    <ligand>
        <name>Zn(2+)</name>
        <dbReference type="ChEBI" id="CHEBI:29105"/>
        <label>1</label>
    </ligand>
</feature>
<dbReference type="GO" id="GO:0016020">
    <property type="term" value="C:membrane"/>
    <property type="evidence" value="ECO:0007669"/>
    <property type="project" value="GOC"/>
</dbReference>
<dbReference type="InterPro" id="IPR029052">
    <property type="entry name" value="Metallo-depent_PP-like"/>
</dbReference>
<dbReference type="EMBL" id="CAJGYM010000002">
    <property type="protein sequence ID" value="CAD6185574.1"/>
    <property type="molecule type" value="Genomic_DNA"/>
</dbReference>
<dbReference type="CDD" id="cd00842">
    <property type="entry name" value="MPP_ASMase"/>
    <property type="match status" value="1"/>
</dbReference>
<evidence type="ECO:0000256" key="6">
    <source>
        <dbReference type="ARBA" id="ARBA00022801"/>
    </source>
</evidence>
<protein>
    <recommendedName>
        <fullName evidence="12">Sphingomyelin phosphodiesterase</fullName>
        <ecNumber evidence="12">3.1.4.12</ecNumber>
    </recommendedName>
</protein>
<dbReference type="EC" id="3.1.4.12" evidence="12"/>
<feature type="binding site" evidence="13">
    <location>
        <position position="398"/>
    </location>
    <ligand>
        <name>Zn(2+)</name>
        <dbReference type="ChEBI" id="CHEBI:29105"/>
        <label>1</label>
    </ligand>
</feature>
<comment type="catalytic activity">
    <reaction evidence="11">
        <text>a sphingomyelin + H2O = phosphocholine + an N-acylsphing-4-enine + H(+)</text>
        <dbReference type="Rhea" id="RHEA:19253"/>
        <dbReference type="ChEBI" id="CHEBI:15377"/>
        <dbReference type="ChEBI" id="CHEBI:15378"/>
        <dbReference type="ChEBI" id="CHEBI:17636"/>
        <dbReference type="ChEBI" id="CHEBI:52639"/>
        <dbReference type="ChEBI" id="CHEBI:295975"/>
        <dbReference type="EC" id="3.1.4.12"/>
    </reaction>
    <physiologicalReaction direction="left-to-right" evidence="11">
        <dbReference type="Rhea" id="RHEA:19254"/>
    </physiologicalReaction>
</comment>
<comment type="caution">
    <text evidence="17">The sequence shown here is derived from an EMBL/GenBank/DDBJ whole genome shotgun (WGS) entry which is preliminary data.</text>
</comment>
<dbReference type="Pfam" id="PF19272">
    <property type="entry name" value="ASMase_C"/>
    <property type="match status" value="1"/>
</dbReference>
<organism evidence="17 18">
    <name type="scientific">Caenorhabditis auriculariae</name>
    <dbReference type="NCBI Taxonomy" id="2777116"/>
    <lineage>
        <taxon>Eukaryota</taxon>
        <taxon>Metazoa</taxon>
        <taxon>Ecdysozoa</taxon>
        <taxon>Nematoda</taxon>
        <taxon>Chromadorea</taxon>
        <taxon>Rhabditida</taxon>
        <taxon>Rhabditina</taxon>
        <taxon>Rhabditomorpha</taxon>
        <taxon>Rhabditoidea</taxon>
        <taxon>Rhabditidae</taxon>
        <taxon>Peloderinae</taxon>
        <taxon>Caenorhabditis</taxon>
    </lineage>
</organism>
<comment type="similarity">
    <text evidence="2 12">Belongs to the acid sphingomyelinase family.</text>
</comment>
<dbReference type="OrthoDB" id="282973at2759"/>
<comment type="cofactor">
    <cofactor evidence="13">
        <name>Zn(2+)</name>
        <dbReference type="ChEBI" id="CHEBI:29105"/>
    </cofactor>
    <text evidence="13">Binds 2 Zn(2+) ions per subunit.</text>
</comment>
<feature type="domain" description="Saposin B-type" evidence="16">
    <location>
        <begin position="18"/>
        <end position="102"/>
    </location>
</feature>
<dbReference type="SUPFAM" id="SSF47862">
    <property type="entry name" value="Saposin"/>
    <property type="match status" value="1"/>
</dbReference>
<dbReference type="InterPro" id="IPR011160">
    <property type="entry name" value="Sphingomy_PDE"/>
</dbReference>
<sequence length="600" mass="68839">MLLKVFAALLLFSGTVSALTDCEQCELAVDLLHEAWGDKTTSDCVGDLVTFICETFRIENDFVCKYIISDFKDEFVYVIQQIIVVPHEICGLLMHNTCGNFSNPLLDNWNLPLPPNQPVFVPQQPVKPGNPTKRVLHLTDLHLDMHYTPGFEVDCGSPQCCRPQDLPDEAEAVKNPAGYWGAVGNCDAPYWLYINMLDNIVANNGKLDYIVVSGDLMSHADWDYNNVTHIAKIHNISDELRSRFPDTPIYFTVGNHEGVPIDNITPHFTPKKYHMDWLYAAMADSWKGWVPEDQDKLVRYNGCYMVKLYPGLRIVSLNTVMGDRVNFWLYINQTDPDGTMTWFINQLYDAEKAGDHVHVVAHIPGADGECLQGWGLMYYKVLNRFANTIKAQFFGHTHSEEFYVSYADPYDPKSTPTSVVYSAPSLTPYAEFYPAYRIYTVDGDYTGSTHQVIDFEEWYFNLTTNNANPSNPQWQKLYASANQEYGMQSQAASEWDNLITRMITDDDLFEKYRDNYYRRTSFDGLKKCDEKCKRGFLCAARQLHDSKKLCADLGDFEKLVRPSKQRNFLNKPRFQSRTKDEIAKAYYKFAGNQRNDKCPI</sequence>
<feature type="disulfide bond" evidence="14">
    <location>
        <begin position="538"/>
        <end position="550"/>
    </location>
</feature>
<dbReference type="InterPro" id="IPR045473">
    <property type="entry name" value="ASM_C"/>
</dbReference>
<evidence type="ECO:0000256" key="15">
    <source>
        <dbReference type="SAM" id="SignalP"/>
    </source>
</evidence>
<keyword evidence="5 15" id="KW-0732">Signal</keyword>
<dbReference type="Proteomes" id="UP000835052">
    <property type="component" value="Unassembled WGS sequence"/>
</dbReference>
<keyword evidence="7 13" id="KW-0862">Zinc</keyword>
<feature type="binding site" evidence="13">
    <location>
        <position position="396"/>
    </location>
    <ligand>
        <name>Zn(2+)</name>
        <dbReference type="ChEBI" id="CHEBI:29105"/>
        <label>2</label>
    </ligand>
</feature>
<dbReference type="GO" id="GO:0046513">
    <property type="term" value="P:ceramide biosynthetic process"/>
    <property type="evidence" value="ECO:0007669"/>
    <property type="project" value="TreeGrafter"/>
</dbReference>
<evidence type="ECO:0000256" key="1">
    <source>
        <dbReference type="ARBA" id="ARBA00004613"/>
    </source>
</evidence>
<dbReference type="AlphaFoldDB" id="A0A8S1GRP6"/>
<evidence type="ECO:0000256" key="3">
    <source>
        <dbReference type="ARBA" id="ARBA00022525"/>
    </source>
</evidence>
<feature type="chain" id="PRO_5035911681" description="Sphingomyelin phosphodiesterase" evidence="15">
    <location>
        <begin position="19"/>
        <end position="600"/>
    </location>
</feature>
<comment type="subcellular location">
    <subcellularLocation>
        <location evidence="1">Secreted</location>
    </subcellularLocation>
</comment>
<evidence type="ECO:0000256" key="9">
    <source>
        <dbReference type="ARBA" id="ARBA00023180"/>
    </source>
</evidence>
<dbReference type="PROSITE" id="PS50015">
    <property type="entry name" value="SAP_B"/>
    <property type="match status" value="1"/>
</dbReference>
<feature type="binding site" evidence="13">
    <location>
        <position position="215"/>
    </location>
    <ligand>
        <name>Zn(2+)</name>
        <dbReference type="ChEBI" id="CHEBI:29105"/>
        <label>1</label>
    </ligand>
</feature>
<feature type="binding site" evidence="13">
    <location>
        <position position="142"/>
    </location>
    <ligand>
        <name>Zn(2+)</name>
        <dbReference type="ChEBI" id="CHEBI:29105"/>
        <label>1</label>
    </ligand>
</feature>
<dbReference type="InterPro" id="IPR041805">
    <property type="entry name" value="ASMase/PPN1_MPP"/>
</dbReference>
<evidence type="ECO:0000256" key="4">
    <source>
        <dbReference type="ARBA" id="ARBA00022723"/>
    </source>
</evidence>
<feature type="disulfide bond" evidence="14">
    <location>
        <begin position="22"/>
        <end position="98"/>
    </location>
</feature>
<evidence type="ECO:0000256" key="5">
    <source>
        <dbReference type="ARBA" id="ARBA00022729"/>
    </source>
</evidence>
<dbReference type="InterPro" id="IPR011001">
    <property type="entry name" value="Saposin-like"/>
</dbReference>
<reference evidence="17" key="1">
    <citation type="submission" date="2020-10" db="EMBL/GenBank/DDBJ databases">
        <authorList>
            <person name="Kikuchi T."/>
        </authorList>
    </citation>
    <scope>NUCLEOTIDE SEQUENCE</scope>
    <source>
        <strain evidence="17">NKZ352</strain>
    </source>
</reference>
<feature type="disulfide bond" evidence="14">
    <location>
        <begin position="161"/>
        <end position="186"/>
    </location>
</feature>
<feature type="binding site" evidence="13">
    <location>
        <position position="362"/>
    </location>
    <ligand>
        <name>Zn(2+)</name>
        <dbReference type="ChEBI" id="CHEBI:29105"/>
        <label>2</label>
    </ligand>
</feature>
<dbReference type="SUPFAM" id="SSF56300">
    <property type="entry name" value="Metallo-dependent phosphatases"/>
    <property type="match status" value="1"/>
</dbReference>
<evidence type="ECO:0000256" key="14">
    <source>
        <dbReference type="PIRSR" id="PIRSR000948-2"/>
    </source>
</evidence>
<dbReference type="Pfam" id="PF00149">
    <property type="entry name" value="Metallophos"/>
    <property type="match status" value="1"/>
</dbReference>
<accession>A0A8S1GRP6</accession>
<dbReference type="InterPro" id="IPR004843">
    <property type="entry name" value="Calcineurin-like_PHP"/>
</dbReference>
<dbReference type="PANTHER" id="PTHR10340">
    <property type="entry name" value="SPHINGOMYELIN PHOSPHODIESTERASE"/>
    <property type="match status" value="1"/>
</dbReference>
<evidence type="ECO:0000256" key="10">
    <source>
        <dbReference type="ARBA" id="ARBA00023295"/>
    </source>
</evidence>
<evidence type="ECO:0000259" key="16">
    <source>
        <dbReference type="PROSITE" id="PS50015"/>
    </source>
</evidence>
<feature type="disulfide bond" evidence="14">
    <location>
        <begin position="155"/>
        <end position="160"/>
    </location>
</feature>
<dbReference type="PIRSF" id="PIRSF000948">
    <property type="entry name" value="Sphingomy_PDE"/>
    <property type="match status" value="1"/>
</dbReference>
<evidence type="ECO:0000256" key="8">
    <source>
        <dbReference type="ARBA" id="ARBA00023157"/>
    </source>
</evidence>
<evidence type="ECO:0000256" key="11">
    <source>
        <dbReference type="ARBA" id="ARBA00047268"/>
    </source>
</evidence>
<feature type="disulfide bond" evidence="14">
    <location>
        <begin position="25"/>
        <end position="90"/>
    </location>
</feature>
<proteinExistence type="inferred from homology"/>
<evidence type="ECO:0000256" key="12">
    <source>
        <dbReference type="PIRNR" id="PIRNR000948"/>
    </source>
</evidence>
<evidence type="ECO:0000256" key="13">
    <source>
        <dbReference type="PIRSR" id="PIRSR000948-1"/>
    </source>
</evidence>
<dbReference type="GO" id="GO:0046872">
    <property type="term" value="F:metal ion binding"/>
    <property type="evidence" value="ECO:0007669"/>
    <property type="project" value="UniProtKB-KW"/>
</dbReference>
<keyword evidence="9" id="KW-0325">Glycoprotein</keyword>
<dbReference type="GO" id="GO:0061750">
    <property type="term" value="F:acid sphingomyelin phosphodiesterase activity"/>
    <property type="evidence" value="ECO:0007669"/>
    <property type="project" value="TreeGrafter"/>
</dbReference>
<dbReference type="InterPro" id="IPR008139">
    <property type="entry name" value="SaposinB_dom"/>
</dbReference>
<keyword evidence="3" id="KW-0964">Secreted</keyword>
<dbReference type="GO" id="GO:0005615">
    <property type="term" value="C:extracellular space"/>
    <property type="evidence" value="ECO:0007669"/>
    <property type="project" value="TreeGrafter"/>
</dbReference>
<name>A0A8S1GRP6_9PELO</name>
<dbReference type="GO" id="GO:0005764">
    <property type="term" value="C:lysosome"/>
    <property type="evidence" value="ECO:0007669"/>
    <property type="project" value="TreeGrafter"/>
</dbReference>
<feature type="binding site" evidence="13">
    <location>
        <position position="255"/>
    </location>
    <ligand>
        <name>Zn(2+)</name>
        <dbReference type="ChEBI" id="CHEBI:29105"/>
        <label>2</label>
    </ligand>
</feature>
<evidence type="ECO:0000256" key="7">
    <source>
        <dbReference type="ARBA" id="ARBA00022833"/>
    </source>
</evidence>
<keyword evidence="4 13" id="KW-0479">Metal-binding</keyword>
<dbReference type="GO" id="GO:0006685">
    <property type="term" value="P:sphingomyelin catabolic process"/>
    <property type="evidence" value="ECO:0007669"/>
    <property type="project" value="UniProtKB-UniRule"/>
</dbReference>